<feature type="domain" description="CCHC-type" evidence="6">
    <location>
        <begin position="175"/>
        <end position="189"/>
    </location>
</feature>
<dbReference type="SMART" id="SM00343">
    <property type="entry name" value="ZnF_C2HC"/>
    <property type="match status" value="1"/>
</dbReference>
<protein>
    <submittedName>
        <fullName evidence="8">Putative ribonuclease H-like domain-containing protein</fullName>
    </submittedName>
</protein>
<feature type="compositionally biased region" description="Low complexity" evidence="5">
    <location>
        <begin position="1350"/>
        <end position="1368"/>
    </location>
</feature>
<dbReference type="GO" id="GO:0016787">
    <property type="term" value="F:hydrolase activity"/>
    <property type="evidence" value="ECO:0007669"/>
    <property type="project" value="UniProtKB-KW"/>
</dbReference>
<feature type="coiled-coil region" evidence="4">
    <location>
        <begin position="254"/>
        <end position="281"/>
    </location>
</feature>
<name>A0A6L2LLZ7_TANCI</name>
<dbReference type="GO" id="GO:0015074">
    <property type="term" value="P:DNA integration"/>
    <property type="evidence" value="ECO:0007669"/>
    <property type="project" value="InterPro"/>
</dbReference>
<dbReference type="InterPro" id="IPR036397">
    <property type="entry name" value="RNaseH_sf"/>
</dbReference>
<gene>
    <name evidence="8" type="ORF">Tci_034097</name>
</gene>
<dbReference type="Pfam" id="PF13976">
    <property type="entry name" value="gag_pre-integrs"/>
    <property type="match status" value="1"/>
</dbReference>
<keyword evidence="4" id="KW-0175">Coiled coil</keyword>
<dbReference type="EMBL" id="BKCJ010004620">
    <property type="protein sequence ID" value="GEU62119.1"/>
    <property type="molecule type" value="Genomic_DNA"/>
</dbReference>
<proteinExistence type="predicted"/>
<dbReference type="GO" id="GO:0003676">
    <property type="term" value="F:nucleic acid binding"/>
    <property type="evidence" value="ECO:0007669"/>
    <property type="project" value="InterPro"/>
</dbReference>
<dbReference type="Pfam" id="PF07727">
    <property type="entry name" value="RVT_2"/>
    <property type="match status" value="1"/>
</dbReference>
<sequence>MASLHDKDLQKSKDPQVARGTLLMALPDKHQLKFNIHKDAKSLMEDIEKRFGGNKETKKVQKTLLKQQYKNFTGLISVVISVFAASTKVPVFGLPNVDNLSDVVIHSFFASQSNSPQLDNDDLKQIDVDDLEEMDLKWQMAMLTMRARWFLQRTGRNLGSNETTSIGFDMSKVECYNCHRIGHFARECRLPRDTRNKDTQRKNVPVETSTSNALVSQCLESVKARLVVYQHNENVFEEDIKLLKLNVMLRDNALVELRKKFEKAEQERDELKLKLENFQTSSKNLSKLLASQITDKTGLGYDNQVFNSIMFDYDELISFESDVSMPTSPVHDIYKSGEGYHAVPPPYKGTFMPYKPDLVFHDAPTTSDTVPTVLNVEPSTAKPNKDLSQSNRHSAPIIKDWVFDSKDEYEGNPQHALKDKGVIDSGCSRHMTENISYLSDFEEINGGYVAFELKFNLFSVSQMCDKKNSVLFTDTECIVLSSDFKLPDENHVLLRVLRENNMYNVDLKNIVPSGDLTCLFAKATLDESNLWHRRLGHINFKTTNKIVKCNLVRGLTSKVFENKNNCVAYKKGKQHRASCKSKPVSSVSQPLQRLHMDLFRPTFVKSLNKKSYCLVVTDDYSRFSWVFFLATKDETNTILKTFITGIENQINHKVKIIRSDNRIEFKNHDLNQLCGMKGIKREFSVARTPQQNGIAERKNRTLIEAARTMLAYSISPIPFWAEAVNTACTGGKEAESIQQYVLLPLWSSGSQDPQNTDAAAFEVKEHESEVHVSLSSSDKTKKHDEKTKREAKGKSHVELSIGFRDLSDEFKEFSDNSTNRVNAASTPVTVVGLNSTNSTNTFSAVGPSNTTVSLTFKIGGKYSFVDPSQYPDDPNMPALEDITYSDDEEDVGVEANFSSLETNITVSPIPTTRVYKDHHVTQIIGDLYSAAQTRSMARMVKEQEPKKVHQALKDPSWIEAMQEELLQFKMQKVWVLVDLPKGKRAIGSKWVFRNKKDERGIVIRYKARLVAQGHTQEEVIDYEEVFAPVARIEAIRLFLAYAFFMGFMVYQMDVKSAFVYGTIEEEVYVCQPPGFKDPDYPDKVYKMVKALYGLHQAPRTWYETLANYLLENGFQRRNIDQTLFIKKQKGDILLVQVYVDEIIFGSTNKDLCKAFEKLMKDKFQMSSMGELTFFLGLQVKQKQDGIFISQDKYVAEILRKFSLTDGKSASTPIDTEKPLLKDPDDKDVDVHTLTGSLLLYINTINEALAIPGQTATGKENSNPLMAGSLPKTILLAFIHGGFFGVDTHLFDGMLVPQQAQDVEDVVEDEDDVNEVSAKPTLPSPTPATPLPPPQQEHITPPPSSTQKHIPSPTQAQTAQPSSPQQLQPSQTTKILMILLNTLLETCATLTKQVANLEQDKIAQAIEIIKLKQRVRSLEKKRQFKLQGRLEESQAKVFHLDLEHAEKVLTMHDTDEAEPAKVKEVIKVDTAAKLMTKVVTTAAATITISQVPKASALRRRRGIIIQDPMEAATALVIVHSEVKSKDKGKGILVEEPKPLKGQAQIEQDEAFSRQLKAELNANINWNDVVDQVKRKERKDNTVMRYQALKRKLVTEAQARKNMMVYLKNMAGFKMDFFRGMTYTDIRTIFEKHYNLNQAFLERVEEEVIGQKEEEGSKRKGEDLKQDAAKKQKINEEIVELKTHLQIVPNDDDDVYTEATPLALKRRFRDTIEACLRNILIFRAKDFSDYYLLNTLKVMFKKPNVKASIRKDQRDRYGLAKVKSWKLFESCEVHILTLTTTQMIILVEKKYPLTRFTLEQMLNNVRLEVEEESEMSLELLRLVRRQLQKGYKPE</sequence>
<dbReference type="PROSITE" id="PS50158">
    <property type="entry name" value="ZF_CCHC"/>
    <property type="match status" value="1"/>
</dbReference>
<reference evidence="8" key="1">
    <citation type="journal article" date="2019" name="Sci. Rep.">
        <title>Draft genome of Tanacetum cinerariifolium, the natural source of mosquito coil.</title>
        <authorList>
            <person name="Yamashiro T."/>
            <person name="Shiraishi A."/>
            <person name="Satake H."/>
            <person name="Nakayama K."/>
        </authorList>
    </citation>
    <scope>NUCLEOTIDE SEQUENCE</scope>
</reference>
<evidence type="ECO:0000256" key="1">
    <source>
        <dbReference type="ARBA" id="ARBA00022723"/>
    </source>
</evidence>
<keyword evidence="2" id="KW-0378">Hydrolase</keyword>
<dbReference type="SUPFAM" id="SSF56672">
    <property type="entry name" value="DNA/RNA polymerases"/>
    <property type="match status" value="1"/>
</dbReference>
<evidence type="ECO:0000256" key="5">
    <source>
        <dbReference type="SAM" id="MobiDB-lite"/>
    </source>
</evidence>
<keyword evidence="3" id="KW-0863">Zinc-finger</keyword>
<evidence type="ECO:0000259" key="6">
    <source>
        <dbReference type="PROSITE" id="PS50158"/>
    </source>
</evidence>
<dbReference type="InterPro" id="IPR001878">
    <property type="entry name" value="Znf_CCHC"/>
</dbReference>
<dbReference type="InterPro" id="IPR039537">
    <property type="entry name" value="Retrotran_Ty1/copia-like"/>
</dbReference>
<evidence type="ECO:0000256" key="3">
    <source>
        <dbReference type="PROSITE-ProRule" id="PRU00047"/>
    </source>
</evidence>
<comment type="caution">
    <text evidence="8">The sequence shown here is derived from an EMBL/GenBank/DDBJ whole genome shotgun (WGS) entry which is preliminary data.</text>
</comment>
<dbReference type="PROSITE" id="PS50994">
    <property type="entry name" value="INTEGRASE"/>
    <property type="match status" value="1"/>
</dbReference>
<dbReference type="Pfam" id="PF00098">
    <property type="entry name" value="zf-CCHC"/>
    <property type="match status" value="1"/>
</dbReference>
<dbReference type="GO" id="GO:0008270">
    <property type="term" value="F:zinc ion binding"/>
    <property type="evidence" value="ECO:0007669"/>
    <property type="project" value="UniProtKB-KW"/>
</dbReference>
<dbReference type="SUPFAM" id="SSF57756">
    <property type="entry name" value="Retrovirus zinc finger-like domains"/>
    <property type="match status" value="1"/>
</dbReference>
<dbReference type="InterPro" id="IPR013103">
    <property type="entry name" value="RVT_2"/>
</dbReference>
<dbReference type="PANTHER" id="PTHR42648">
    <property type="entry name" value="TRANSPOSASE, PUTATIVE-RELATED"/>
    <property type="match status" value="1"/>
</dbReference>
<dbReference type="InterPro" id="IPR001584">
    <property type="entry name" value="Integrase_cat-core"/>
</dbReference>
<feature type="compositionally biased region" description="Pro residues" evidence="5">
    <location>
        <begin position="1321"/>
        <end position="1343"/>
    </location>
</feature>
<dbReference type="PANTHER" id="PTHR42648:SF32">
    <property type="entry name" value="RIBONUCLEASE H-LIKE DOMAIN, GAG-PRE-INTEGRASE DOMAIN PROTEIN-RELATED"/>
    <property type="match status" value="1"/>
</dbReference>
<feature type="region of interest" description="Disordered" evidence="5">
    <location>
        <begin position="1303"/>
        <end position="1368"/>
    </location>
</feature>
<evidence type="ECO:0000256" key="4">
    <source>
        <dbReference type="SAM" id="Coils"/>
    </source>
</evidence>
<organism evidence="8">
    <name type="scientific">Tanacetum cinerariifolium</name>
    <name type="common">Dalmatian daisy</name>
    <name type="synonym">Chrysanthemum cinerariifolium</name>
    <dbReference type="NCBI Taxonomy" id="118510"/>
    <lineage>
        <taxon>Eukaryota</taxon>
        <taxon>Viridiplantae</taxon>
        <taxon>Streptophyta</taxon>
        <taxon>Embryophyta</taxon>
        <taxon>Tracheophyta</taxon>
        <taxon>Spermatophyta</taxon>
        <taxon>Magnoliopsida</taxon>
        <taxon>eudicotyledons</taxon>
        <taxon>Gunneridae</taxon>
        <taxon>Pentapetalae</taxon>
        <taxon>asterids</taxon>
        <taxon>campanulids</taxon>
        <taxon>Asterales</taxon>
        <taxon>Asteraceae</taxon>
        <taxon>Asteroideae</taxon>
        <taxon>Anthemideae</taxon>
        <taxon>Anthemidinae</taxon>
        <taxon>Tanacetum</taxon>
    </lineage>
</organism>
<dbReference type="InterPro" id="IPR036875">
    <property type="entry name" value="Znf_CCHC_sf"/>
</dbReference>
<dbReference type="InterPro" id="IPR043502">
    <property type="entry name" value="DNA/RNA_pol_sf"/>
</dbReference>
<dbReference type="InterPro" id="IPR025724">
    <property type="entry name" value="GAG-pre-integrase_dom"/>
</dbReference>
<accession>A0A6L2LLZ7</accession>
<feature type="compositionally biased region" description="Acidic residues" evidence="5">
    <location>
        <begin position="1303"/>
        <end position="1313"/>
    </location>
</feature>
<dbReference type="SUPFAM" id="SSF53098">
    <property type="entry name" value="Ribonuclease H-like"/>
    <property type="match status" value="1"/>
</dbReference>
<evidence type="ECO:0000313" key="8">
    <source>
        <dbReference type="EMBL" id="GEU62119.1"/>
    </source>
</evidence>
<keyword evidence="1" id="KW-0479">Metal-binding</keyword>
<evidence type="ECO:0000256" key="2">
    <source>
        <dbReference type="ARBA" id="ARBA00022801"/>
    </source>
</evidence>
<evidence type="ECO:0000259" key="7">
    <source>
        <dbReference type="PROSITE" id="PS50994"/>
    </source>
</evidence>
<keyword evidence="3" id="KW-0862">Zinc</keyword>
<feature type="compositionally biased region" description="Basic and acidic residues" evidence="5">
    <location>
        <begin position="778"/>
        <end position="794"/>
    </location>
</feature>
<dbReference type="Gene3D" id="3.30.420.10">
    <property type="entry name" value="Ribonuclease H-like superfamily/Ribonuclease H"/>
    <property type="match status" value="1"/>
</dbReference>
<feature type="domain" description="Integrase catalytic" evidence="7">
    <location>
        <begin position="586"/>
        <end position="752"/>
    </location>
</feature>
<dbReference type="InterPro" id="IPR012337">
    <property type="entry name" value="RNaseH-like_sf"/>
</dbReference>
<feature type="region of interest" description="Disordered" evidence="5">
    <location>
        <begin position="768"/>
        <end position="794"/>
    </location>
</feature>
<dbReference type="Pfam" id="PF00665">
    <property type="entry name" value="rve"/>
    <property type="match status" value="1"/>
</dbReference>
<dbReference type="Gene3D" id="4.10.60.10">
    <property type="entry name" value="Zinc finger, CCHC-type"/>
    <property type="match status" value="1"/>
</dbReference>